<reference evidence="1" key="1">
    <citation type="submission" date="2018-07" db="EMBL/GenBank/DDBJ databases">
        <authorList>
            <consortium name="Genoscope - CEA"/>
            <person name="William W."/>
        </authorList>
    </citation>
    <scope>NUCLEOTIDE SEQUENCE</scope>
    <source>
        <strain evidence="1">IK1</strain>
    </source>
</reference>
<evidence type="ECO:0000313" key="1">
    <source>
        <dbReference type="EMBL" id="VBB41342.1"/>
    </source>
</evidence>
<organism evidence="1">
    <name type="scientific">Uncultured Desulfatiglans sp</name>
    <dbReference type="NCBI Taxonomy" id="1748965"/>
    <lineage>
        <taxon>Bacteria</taxon>
        <taxon>Pseudomonadati</taxon>
        <taxon>Thermodesulfobacteriota</taxon>
        <taxon>Desulfobacteria</taxon>
        <taxon>Desulfatiglandales</taxon>
        <taxon>Desulfatiglandaceae</taxon>
        <taxon>Desulfatiglans</taxon>
        <taxon>environmental samples</taxon>
    </lineage>
</organism>
<protein>
    <submittedName>
        <fullName evidence="1">Uncharacterized protein</fullName>
    </submittedName>
</protein>
<gene>
    <name evidence="1" type="ORF">TRIP_B10070</name>
</gene>
<accession>A0A653A126</accession>
<dbReference type="AlphaFoldDB" id="A0A653A126"/>
<dbReference type="EMBL" id="UPXX01000001">
    <property type="protein sequence ID" value="VBB41342.1"/>
    <property type="molecule type" value="Genomic_DNA"/>
</dbReference>
<sequence length="40" mass="4571">MLKDVNVSDQLWNQPPLEKGLAVLYVEKDPSRSLVRTALF</sequence>
<name>A0A653A126_UNCDX</name>
<proteinExistence type="predicted"/>